<comment type="caution">
    <text evidence="1">The sequence shown here is derived from an EMBL/GenBank/DDBJ whole genome shotgun (WGS) entry which is preliminary data.</text>
</comment>
<protein>
    <submittedName>
        <fullName evidence="1">Uncharacterized protein</fullName>
    </submittedName>
</protein>
<proteinExistence type="predicted"/>
<organism evidence="1 2">
    <name type="scientific">Nemania bipapillata</name>
    <dbReference type="NCBI Taxonomy" id="110536"/>
    <lineage>
        <taxon>Eukaryota</taxon>
        <taxon>Fungi</taxon>
        <taxon>Dikarya</taxon>
        <taxon>Ascomycota</taxon>
        <taxon>Pezizomycotina</taxon>
        <taxon>Sordariomycetes</taxon>
        <taxon>Xylariomycetidae</taxon>
        <taxon>Xylariales</taxon>
        <taxon>Xylariaceae</taxon>
        <taxon>Nemania</taxon>
    </lineage>
</organism>
<sequence length="971" mass="105658">MHLPVQALSLSVLLALPASVRAVFQDEVGHIDYHHELLGVPQRETTFFHRPRATEKASLLYTLSDLGVLGAVNPSNGAIVWRQLLAGNGTEGGGFLRAAEDQTWLAGAYGSSVSSWDALTGRNVWSLYLDGVIKDLEVMEITERGGKDVLALHQEQSATVARRIHGTEGHVIWEHKEVNNDIPLQVSTSLEKVFVVTLHGSLLSYNLKVIVLDILTGKKLDEIPLATKDGVQKPEDVMFVGAHSAAPIVAWTDNGMTKLNVNVLGLKSKQEFPLPPDTVEVEIHAPHTVQSSPHFLVHSRTKSGSKADVFHIDLKSNAITKAYELPLLQGGNAFSTSSSGSNVYFTRVTDDEVIVTSSTSHGILGRWPVKAEARKSGAIHGVSEVIKKSGDSYAVRTVVVTDSDDWTQIVNGEHAWTRLEGLSGAVAATWVEIPESEDLARTLEAEAHSNPWSAYVHRVNRHINDLQYLPSYLQSIPARLLSSITGSEGGQSTDKVARDSFGFNKLVVLATKRGKLYGLDAGNHGKIVWSKNANETPSEKNWDVRAIHADNAKGFVTVRGSEGQFIIVKSDTGRTVEAMPSTLFPPVDSAIVVDSDAGPWLLPIERDGKLADVQVGWAPRQTVVTRTSENEIQGFGYMKKDELATPVPIWSFSPLAGQHIVNIATRPQHDPIASIGRVLGDRTVKYKYLNLNTVVVAAVNSETSVLSTYLLDTVSGQVLASSSYEGVDPDKEISCTISENWFLCTYYGQYELRDSQTQNLKGYQVVISDLYESELANDRGPLGDAANFSSLDPVDLPTGPALPSVVSKTFILSGPITSLAVTQTRQGIAIRQLLAYMPESHSIIGIPRMLLEPRRPVGRDPTAAELEEGLSRYAPAIELDPRMTVTHSRDVLGIHNILVAPAVLESTCLVFAFGIDIFGTRVTPSLAFDLLDKGFNKVTLVATVVALFVGVLGLGPMVRKKQINLRWHAPM</sequence>
<gene>
    <name evidence="1" type="ORF">ONZ43_g25</name>
</gene>
<keyword evidence="2" id="KW-1185">Reference proteome</keyword>
<evidence type="ECO:0000313" key="1">
    <source>
        <dbReference type="EMBL" id="KAJ8124195.1"/>
    </source>
</evidence>
<dbReference type="Proteomes" id="UP001153334">
    <property type="component" value="Unassembled WGS sequence"/>
</dbReference>
<reference evidence="1" key="1">
    <citation type="submission" date="2022-11" db="EMBL/GenBank/DDBJ databases">
        <title>Genome Sequence of Nemania bipapillata.</title>
        <authorList>
            <person name="Buettner E."/>
        </authorList>
    </citation>
    <scope>NUCLEOTIDE SEQUENCE</scope>
    <source>
        <strain evidence="1">CP14</strain>
    </source>
</reference>
<evidence type="ECO:0000313" key="2">
    <source>
        <dbReference type="Proteomes" id="UP001153334"/>
    </source>
</evidence>
<dbReference type="EMBL" id="JAPESX010000003">
    <property type="protein sequence ID" value="KAJ8124195.1"/>
    <property type="molecule type" value="Genomic_DNA"/>
</dbReference>
<accession>A0ACC2J9Y5</accession>
<name>A0ACC2J9Y5_9PEZI</name>